<dbReference type="InterPro" id="IPR016169">
    <property type="entry name" value="FAD-bd_PCMH_sub2"/>
</dbReference>
<evidence type="ECO:0000256" key="2">
    <source>
        <dbReference type="ARBA" id="ARBA00022827"/>
    </source>
</evidence>
<dbReference type="InterPro" id="IPR002346">
    <property type="entry name" value="Mopterin_DH_FAD-bd"/>
</dbReference>
<dbReference type="Proteomes" id="UP000075260">
    <property type="component" value="Unassembled WGS sequence"/>
</dbReference>
<evidence type="ECO:0000313" key="5">
    <source>
        <dbReference type="EMBL" id="KYF62688.1"/>
    </source>
</evidence>
<feature type="domain" description="FAD-binding PCMH-type" evidence="4">
    <location>
        <begin position="1"/>
        <end position="197"/>
    </location>
</feature>
<organism evidence="5 6">
    <name type="scientific">Sorangium cellulosum</name>
    <name type="common">Polyangium cellulosum</name>
    <dbReference type="NCBI Taxonomy" id="56"/>
    <lineage>
        <taxon>Bacteria</taxon>
        <taxon>Pseudomonadati</taxon>
        <taxon>Myxococcota</taxon>
        <taxon>Polyangia</taxon>
        <taxon>Polyangiales</taxon>
        <taxon>Polyangiaceae</taxon>
        <taxon>Sorangium</taxon>
    </lineage>
</organism>
<evidence type="ECO:0000259" key="4">
    <source>
        <dbReference type="PROSITE" id="PS51387"/>
    </source>
</evidence>
<dbReference type="OrthoDB" id="9783813at2"/>
<evidence type="ECO:0000256" key="3">
    <source>
        <dbReference type="ARBA" id="ARBA00023002"/>
    </source>
</evidence>
<name>A0A150Q4Y5_SORCE</name>
<dbReference type="InterPro" id="IPR016166">
    <property type="entry name" value="FAD-bd_PCMH"/>
</dbReference>
<dbReference type="PANTHER" id="PTHR42659">
    <property type="entry name" value="XANTHINE DEHYDROGENASE SUBUNIT C-RELATED"/>
    <property type="match status" value="1"/>
</dbReference>
<dbReference type="SUPFAM" id="SSF55447">
    <property type="entry name" value="CO dehydrogenase flavoprotein C-terminal domain-like"/>
    <property type="match status" value="1"/>
</dbReference>
<dbReference type="Pfam" id="PF03450">
    <property type="entry name" value="CO_deh_flav_C"/>
    <property type="match status" value="1"/>
</dbReference>
<reference evidence="5 6" key="1">
    <citation type="submission" date="2014-02" db="EMBL/GenBank/DDBJ databases">
        <title>The small core and large imbalanced accessory genome model reveals a collaborative survival strategy of Sorangium cellulosum strains in nature.</title>
        <authorList>
            <person name="Han K."/>
            <person name="Peng R."/>
            <person name="Blom J."/>
            <person name="Li Y.-Z."/>
        </authorList>
    </citation>
    <scope>NUCLEOTIDE SEQUENCE [LARGE SCALE GENOMIC DNA]</scope>
    <source>
        <strain evidence="5 6">So0008-312</strain>
    </source>
</reference>
<dbReference type="SMART" id="SM01092">
    <property type="entry name" value="CO_deh_flav_C"/>
    <property type="match status" value="1"/>
</dbReference>
<dbReference type="Pfam" id="PF00941">
    <property type="entry name" value="FAD_binding_5"/>
    <property type="match status" value="1"/>
</dbReference>
<dbReference type="Gene3D" id="3.30.390.50">
    <property type="entry name" value="CO dehydrogenase flavoprotein, C-terminal domain"/>
    <property type="match status" value="1"/>
</dbReference>
<dbReference type="GO" id="GO:0016491">
    <property type="term" value="F:oxidoreductase activity"/>
    <property type="evidence" value="ECO:0007669"/>
    <property type="project" value="UniProtKB-KW"/>
</dbReference>
<accession>A0A150Q4Y5</accession>
<gene>
    <name evidence="5" type="ORF">BE15_37840</name>
</gene>
<proteinExistence type="predicted"/>
<dbReference type="GO" id="GO:0071949">
    <property type="term" value="F:FAD binding"/>
    <property type="evidence" value="ECO:0007669"/>
    <property type="project" value="InterPro"/>
</dbReference>
<evidence type="ECO:0000256" key="1">
    <source>
        <dbReference type="ARBA" id="ARBA00022630"/>
    </source>
</evidence>
<keyword evidence="3" id="KW-0560">Oxidoreductase</keyword>
<dbReference type="Gene3D" id="3.30.465.10">
    <property type="match status" value="1"/>
</dbReference>
<dbReference type="InterPro" id="IPR005107">
    <property type="entry name" value="CO_DH_flav_C"/>
</dbReference>
<protein>
    <submittedName>
        <fullName evidence="5">Xanthine dehydrogenase</fullName>
    </submittedName>
</protein>
<keyword evidence="2" id="KW-0274">FAD</keyword>
<sequence length="307" mass="32073">MSITDLRLFEMRRVAGLGPLCELVAEQAALGAPVALLAGGTDWIVERELGPPMKISTAGPAGAAPVAPPLVVDVSRLADLRGVSLSGDTLRVGAATTYLEMCRSDVIVERAPLLARMSRDVGAVQIQARGTLGGNLATASPAADGVAALAAYDATIVVQSVRGERRIPMSALQTGYKRTSRAPDEVIVAVEIALPAPGSPWYWRKVGARRAQAISKVALAGVAEVRSGRLARLGLGMASVAPTTALLPSVRALCLSRPIAELTPDEVDAAVAQDISPIDDVRSTRAYREHCARGVVRELLRQLGAPV</sequence>
<dbReference type="SUPFAM" id="SSF56176">
    <property type="entry name" value="FAD-binding/transporter-associated domain-like"/>
    <property type="match status" value="1"/>
</dbReference>
<dbReference type="InterPro" id="IPR036683">
    <property type="entry name" value="CO_DH_flav_C_dom_sf"/>
</dbReference>
<dbReference type="RefSeq" id="WP_061612526.1">
    <property type="nucleotide sequence ID" value="NZ_JEMA01001075.1"/>
</dbReference>
<dbReference type="InterPro" id="IPR051312">
    <property type="entry name" value="Diverse_Substr_Oxidored"/>
</dbReference>
<dbReference type="PANTHER" id="PTHR42659:SF2">
    <property type="entry name" value="XANTHINE DEHYDROGENASE SUBUNIT C-RELATED"/>
    <property type="match status" value="1"/>
</dbReference>
<keyword evidence="1" id="KW-0285">Flavoprotein</keyword>
<evidence type="ECO:0000313" key="6">
    <source>
        <dbReference type="Proteomes" id="UP000075260"/>
    </source>
</evidence>
<comment type="caution">
    <text evidence="5">The sequence shown here is derived from an EMBL/GenBank/DDBJ whole genome shotgun (WGS) entry which is preliminary data.</text>
</comment>
<dbReference type="AlphaFoldDB" id="A0A150Q4Y5"/>
<dbReference type="PROSITE" id="PS51387">
    <property type="entry name" value="FAD_PCMH"/>
    <property type="match status" value="1"/>
</dbReference>
<dbReference type="EMBL" id="JEMA01001075">
    <property type="protein sequence ID" value="KYF62688.1"/>
    <property type="molecule type" value="Genomic_DNA"/>
</dbReference>
<dbReference type="InterPro" id="IPR036318">
    <property type="entry name" value="FAD-bd_PCMH-like_sf"/>
</dbReference>